<protein>
    <submittedName>
        <fullName evidence="3">DUF1559 domain-containing protein</fullName>
    </submittedName>
</protein>
<evidence type="ECO:0000313" key="3">
    <source>
        <dbReference type="EMBL" id="RCS48335.1"/>
    </source>
</evidence>
<accession>A0A368KSN1</accession>
<evidence type="ECO:0000256" key="1">
    <source>
        <dbReference type="SAM" id="Phobius"/>
    </source>
</evidence>
<dbReference type="InterPro" id="IPR012902">
    <property type="entry name" value="N_methyl_site"/>
</dbReference>
<dbReference type="PROSITE" id="PS00409">
    <property type="entry name" value="PROKAR_NTER_METHYL"/>
    <property type="match status" value="1"/>
</dbReference>
<dbReference type="PANTHER" id="PTHR30093">
    <property type="entry name" value="GENERAL SECRETION PATHWAY PROTEIN G"/>
    <property type="match status" value="1"/>
</dbReference>
<keyword evidence="1" id="KW-1133">Transmembrane helix</keyword>
<comment type="caution">
    <text evidence="3">The sequence shown here is derived from an EMBL/GenBank/DDBJ whole genome shotgun (WGS) entry which is preliminary data.</text>
</comment>
<dbReference type="InterPro" id="IPR045584">
    <property type="entry name" value="Pilin-like"/>
</dbReference>
<keyword evidence="1" id="KW-0812">Transmembrane</keyword>
<dbReference type="SUPFAM" id="SSF54523">
    <property type="entry name" value="Pili subunits"/>
    <property type="match status" value="1"/>
</dbReference>
<dbReference type="InterPro" id="IPR027558">
    <property type="entry name" value="Pre_pil_HX9DG_C"/>
</dbReference>
<dbReference type="InterPro" id="IPR011453">
    <property type="entry name" value="DUF1559"/>
</dbReference>
<reference evidence="3 4" key="1">
    <citation type="submission" date="2018-07" db="EMBL/GenBank/DDBJ databases">
        <title>Comparative genomes isolates from brazilian mangrove.</title>
        <authorList>
            <person name="De Araujo J.E."/>
            <person name="Taketani R.G."/>
            <person name="Silva M.C.P."/>
            <person name="Lourenco M.V."/>
            <person name="Oliveira V.M."/>
            <person name="Andreote F.D."/>
        </authorList>
    </citation>
    <scope>NUCLEOTIDE SEQUENCE [LARGE SCALE GENOMIC DNA]</scope>
    <source>
        <strain evidence="3 4">HEX PRIS-MGV</strain>
    </source>
</reference>
<dbReference type="RefSeq" id="WP_114369264.1">
    <property type="nucleotide sequence ID" value="NZ_QPEX01000025.1"/>
</dbReference>
<dbReference type="NCBIfam" id="TIGR04294">
    <property type="entry name" value="pre_pil_HX9DG"/>
    <property type="match status" value="1"/>
</dbReference>
<dbReference type="AlphaFoldDB" id="A0A368KSN1"/>
<dbReference type="OrthoDB" id="248454at2"/>
<dbReference type="PANTHER" id="PTHR30093:SF2">
    <property type="entry name" value="TYPE II SECRETION SYSTEM PROTEIN H"/>
    <property type="match status" value="1"/>
</dbReference>
<feature type="domain" description="DUF1559" evidence="2">
    <location>
        <begin position="31"/>
        <end position="314"/>
    </location>
</feature>
<dbReference type="Proteomes" id="UP000253562">
    <property type="component" value="Unassembled WGS sequence"/>
</dbReference>
<dbReference type="Pfam" id="PF07963">
    <property type="entry name" value="N_methyl"/>
    <property type="match status" value="1"/>
</dbReference>
<evidence type="ECO:0000259" key="2">
    <source>
        <dbReference type="Pfam" id="PF07596"/>
    </source>
</evidence>
<gene>
    <name evidence="3" type="ORF">DTL42_13425</name>
</gene>
<name>A0A368KSN1_9BACT</name>
<dbReference type="EMBL" id="QPEX01000025">
    <property type="protein sequence ID" value="RCS48335.1"/>
    <property type="molecule type" value="Genomic_DNA"/>
</dbReference>
<sequence>MKVRSGFTLVELLVVIAIIGVLIALLLPAVQQAREAARRMQCTNNLKQLGLAVQLYHDAFNAFPALRAGNPRGAASYAGNNRLNARFAVLPFMEQSAMYDRAMTSTVGPYDASDPIWKTTVDSFLCPSNAGGLLSPEAPDQTAGAADYYFFAGDRPYRSYPGGTYTSGSMNSGVFLNDAWSRMSSITDGTSNTMGLSEGVRPTSNRGYGSVVTKPGSTSWAPAALSPLLNKQTKTYISTVGVFSNQPLRGFRAWDGAILFVAVMAATPPNSVLIADGTSHGGSQYLLSPTSYHPGGVNVAMMDGSVRFVTETVNTGNQGANYRNYSDNGSPSAYGVWGAMATKSGGETASSQ</sequence>
<dbReference type="Pfam" id="PF07596">
    <property type="entry name" value="SBP_bac_10"/>
    <property type="match status" value="1"/>
</dbReference>
<feature type="transmembrane region" description="Helical" evidence="1">
    <location>
        <begin position="12"/>
        <end position="30"/>
    </location>
</feature>
<organism evidence="3 4">
    <name type="scientific">Bremerella cremea</name>
    <dbReference type="NCBI Taxonomy" id="1031537"/>
    <lineage>
        <taxon>Bacteria</taxon>
        <taxon>Pseudomonadati</taxon>
        <taxon>Planctomycetota</taxon>
        <taxon>Planctomycetia</taxon>
        <taxon>Pirellulales</taxon>
        <taxon>Pirellulaceae</taxon>
        <taxon>Bremerella</taxon>
    </lineage>
</organism>
<evidence type="ECO:0000313" key="4">
    <source>
        <dbReference type="Proteomes" id="UP000253562"/>
    </source>
</evidence>
<dbReference type="NCBIfam" id="TIGR02532">
    <property type="entry name" value="IV_pilin_GFxxxE"/>
    <property type="match status" value="1"/>
</dbReference>
<keyword evidence="1" id="KW-0472">Membrane</keyword>
<proteinExistence type="predicted"/>
<dbReference type="Gene3D" id="3.30.700.10">
    <property type="entry name" value="Glycoprotein, Type 4 Pilin"/>
    <property type="match status" value="1"/>
</dbReference>